<dbReference type="OrthoDB" id="1204at2759"/>
<feature type="compositionally biased region" description="Polar residues" evidence="1">
    <location>
        <begin position="378"/>
        <end position="391"/>
    </location>
</feature>
<dbReference type="GO" id="GO:1903778">
    <property type="term" value="P:protein localization to vacuolar membrane"/>
    <property type="evidence" value="ECO:0007669"/>
    <property type="project" value="TreeGrafter"/>
</dbReference>
<feature type="compositionally biased region" description="Basic and acidic residues" evidence="1">
    <location>
        <begin position="342"/>
        <end position="358"/>
    </location>
</feature>
<sequence>MQHSDKDTSSVPSTSDPQPVTSPGGPSTTNKASSLRKVPAATFNNDKYARSLRDFSSHSQFDRNLTVEKATFDPTSPSALPVASPPPLDTMAKPKDATNALSRSSTNTQNTKSNTAPAAAAGTALTTSHSTPASSPSHPSTPSQQQGQDGAMVPSSSSFSKIPAPPHNKRQDQQPLHNKIKPPPAQLKNETDRQSTKKKKRKLPAVNGTATPSEVFHRNLVDAVSNVEDSDEHEQYVYPYRHQPSNSKSKKKKRDQLPTAYRRSTAPSPSSTSTLIAYPSSPQQQQQQQPQQQQQQQQQPQQQETGTAPLESTAEPHRLPRSGGFLTDLLTYQHRSLSSFFKDADNDPQQRRDEERGSWSRHRPKLRSHVMDHPRGGSANSFPQPWAQEISSSDDGDDDDDDDDDDPRYGERMYLLRHPPRSKPQCCGVSCKIIRNTCFSLLAFILAMMFLTVYRAEPLTDVSASMGHVLASDKELIFDLLIKANNWNWWTVRIQEADLSVFAFSELVPALQNKTFGVDPAEYLGSYQQFDQPLSFASSVMSGHRRANASSQIRIKSPGADPSGNQRWSRMIRYPFGLVTRGVLNYRPFPFMNLSPRQSISLCVVLHVDPTTLSITVQEDDDDDHGYCAHYPLLTL</sequence>
<dbReference type="PANTHER" id="PTHR28258:SF1">
    <property type="entry name" value="VACUOLAR SEGREGATION PROTEIN 7"/>
    <property type="match status" value="1"/>
</dbReference>
<keyword evidence="3" id="KW-1185">Reference proteome</keyword>
<protein>
    <submittedName>
        <fullName evidence="2">Uncharacterized protein</fullName>
    </submittedName>
</protein>
<dbReference type="GO" id="GO:0000329">
    <property type="term" value="C:fungal-type vacuole membrane"/>
    <property type="evidence" value="ECO:0007669"/>
    <property type="project" value="TreeGrafter"/>
</dbReference>
<feature type="region of interest" description="Disordered" evidence="1">
    <location>
        <begin position="1"/>
        <end position="324"/>
    </location>
</feature>
<reference evidence="2" key="1">
    <citation type="submission" date="2016-04" db="EMBL/GenBank/DDBJ databases">
        <authorList>
            <person name="Evans L.H."/>
            <person name="Alamgir A."/>
            <person name="Owens N."/>
            <person name="Weber N.D."/>
            <person name="Virtaneva K."/>
            <person name="Barbian K."/>
            <person name="Babar A."/>
            <person name="Rosenke K."/>
        </authorList>
    </citation>
    <scope>NUCLEOTIDE SEQUENCE [LARGE SCALE GENOMIC DNA]</scope>
    <source>
        <strain evidence="2">CBS 101.48</strain>
    </source>
</reference>
<dbReference type="GO" id="GO:0000011">
    <property type="term" value="P:vacuole inheritance"/>
    <property type="evidence" value="ECO:0007669"/>
    <property type="project" value="TreeGrafter"/>
</dbReference>
<feature type="compositionally biased region" description="Polar residues" evidence="1">
    <location>
        <begin position="9"/>
        <end position="33"/>
    </location>
</feature>
<dbReference type="InterPro" id="IPR024260">
    <property type="entry name" value="Vac7"/>
</dbReference>
<feature type="compositionally biased region" description="Basic residues" evidence="1">
    <location>
        <begin position="359"/>
        <end position="368"/>
    </location>
</feature>
<dbReference type="STRING" id="4829.A0A168TCX6"/>
<evidence type="ECO:0000313" key="2">
    <source>
        <dbReference type="EMBL" id="SAM09854.1"/>
    </source>
</evidence>
<feature type="region of interest" description="Disordered" evidence="1">
    <location>
        <begin position="340"/>
        <end position="410"/>
    </location>
</feature>
<dbReference type="AlphaFoldDB" id="A0A168TCX6"/>
<dbReference type="InParanoid" id="A0A168TCX6"/>
<dbReference type="OMA" id="NWWTVRI"/>
<organism evidence="2">
    <name type="scientific">Absidia glauca</name>
    <name type="common">Pin mould</name>
    <dbReference type="NCBI Taxonomy" id="4829"/>
    <lineage>
        <taxon>Eukaryota</taxon>
        <taxon>Fungi</taxon>
        <taxon>Fungi incertae sedis</taxon>
        <taxon>Mucoromycota</taxon>
        <taxon>Mucoromycotina</taxon>
        <taxon>Mucoromycetes</taxon>
        <taxon>Mucorales</taxon>
        <taxon>Cunninghamellaceae</taxon>
        <taxon>Absidia</taxon>
    </lineage>
</organism>
<evidence type="ECO:0000313" key="3">
    <source>
        <dbReference type="Proteomes" id="UP000078561"/>
    </source>
</evidence>
<dbReference type="GO" id="GO:0070772">
    <property type="term" value="C:PAS complex"/>
    <property type="evidence" value="ECO:0007669"/>
    <property type="project" value="TreeGrafter"/>
</dbReference>
<dbReference type="Proteomes" id="UP000078561">
    <property type="component" value="Unassembled WGS sequence"/>
</dbReference>
<feature type="compositionally biased region" description="Basic and acidic residues" evidence="1">
    <location>
        <begin position="47"/>
        <end position="56"/>
    </location>
</feature>
<feature type="compositionally biased region" description="Low complexity" evidence="1">
    <location>
        <begin position="264"/>
        <end position="274"/>
    </location>
</feature>
<dbReference type="EMBL" id="LT555210">
    <property type="protein sequence ID" value="SAM09854.1"/>
    <property type="molecule type" value="Genomic_DNA"/>
</dbReference>
<dbReference type="Pfam" id="PF12751">
    <property type="entry name" value="Vac7"/>
    <property type="match status" value="1"/>
</dbReference>
<feature type="compositionally biased region" description="Acidic residues" evidence="1">
    <location>
        <begin position="392"/>
        <end position="406"/>
    </location>
</feature>
<dbReference type="GO" id="GO:0010513">
    <property type="term" value="P:positive regulation of phosphatidylinositol biosynthetic process"/>
    <property type="evidence" value="ECO:0007669"/>
    <property type="project" value="TreeGrafter"/>
</dbReference>
<feature type="compositionally biased region" description="Low complexity" evidence="1">
    <location>
        <begin position="282"/>
        <end position="303"/>
    </location>
</feature>
<accession>A0A168TCX6</accession>
<gene>
    <name evidence="2" type="primary">ABSGL_15563.1 scaffold 17607</name>
</gene>
<proteinExistence type="predicted"/>
<feature type="compositionally biased region" description="Low complexity" evidence="1">
    <location>
        <begin position="102"/>
        <end position="143"/>
    </location>
</feature>
<dbReference type="PANTHER" id="PTHR28258">
    <property type="entry name" value="VACUOLAR SEGREGATION PROTEIN 7"/>
    <property type="match status" value="1"/>
</dbReference>
<feature type="compositionally biased region" description="Polar residues" evidence="1">
    <location>
        <begin position="144"/>
        <end position="160"/>
    </location>
</feature>
<name>A0A168TCX6_ABSGL</name>
<evidence type="ECO:0000256" key="1">
    <source>
        <dbReference type="SAM" id="MobiDB-lite"/>
    </source>
</evidence>